<feature type="chain" id="PRO_5002349929" description="Pectinesterase inhibitor domain-containing protein" evidence="1">
    <location>
        <begin position="27"/>
        <end position="609"/>
    </location>
</feature>
<name>A0A0D9X4A1_9ORYZ</name>
<sequence>MEIKTTTVILSLTTAAFLLLVTGVDACDGMPSLSAVAACQQASTSAAMADACASVLGTSTQPQEVTNFLLTTITSNRDVFDAFFDAAATIEDKPSTPPDLNEATHYCIVFYQAAERIYYDMIYNLQDCNMENVRMDCATAVSKIDDCLTKLLYVRGGMDSVLYHLALLHRDRTMKRSVVLVFLLAAVVVVVDVHACDGVPSMSQEDACRKAFGTSSSTACTDGCSPSMYEFCITVLQRGGPAAGEATVFAEVAAKYAKETYESTAESFFRALQNASLAGGERAACAACRDTQYAQARSSTVGALNLLDACSFGQLRQQYDAAAAAVAACGDALSRLPSLSQLAGAAVADRRVAALASGVGELEATGFAVATGNATTASFAATRDAIGAELSMELAPDDIRLQCLVCADKYEQASEFISNTTDDKATITFLVLSLSVAITATGGDACDGAPWMTAAAACQKASPSPSMSRLCADTLGTSPDTQEATGFAVTAGNAATASFAASRDAIGVVLSNPLAPDDVRLPCLICAQKYDLASEFVASTADDVQRCKSLGDAPANLVTALAAIDDCATEVFKVSGNTTEVYKSAIADRDRSVLVLRLVMLLVSNQQLA</sequence>
<proteinExistence type="predicted"/>
<evidence type="ECO:0000313" key="3">
    <source>
        <dbReference type="Proteomes" id="UP000032180"/>
    </source>
</evidence>
<reference evidence="2" key="3">
    <citation type="submission" date="2015-04" db="UniProtKB">
        <authorList>
            <consortium name="EnsemblPlants"/>
        </authorList>
    </citation>
    <scope>IDENTIFICATION</scope>
</reference>
<dbReference type="HOGENOM" id="CLU_421157_0_0_1"/>
<keyword evidence="1" id="KW-0732">Signal</keyword>
<reference evidence="2 3" key="1">
    <citation type="submission" date="2012-08" db="EMBL/GenBank/DDBJ databases">
        <title>Oryza genome evolution.</title>
        <authorList>
            <person name="Wing R.A."/>
        </authorList>
    </citation>
    <scope>NUCLEOTIDE SEQUENCE</scope>
</reference>
<keyword evidence="3" id="KW-1185">Reference proteome</keyword>
<reference evidence="3" key="2">
    <citation type="submission" date="2013-12" db="EMBL/GenBank/DDBJ databases">
        <authorList>
            <person name="Yu Y."/>
            <person name="Lee S."/>
            <person name="de Baynast K."/>
            <person name="Wissotski M."/>
            <person name="Liu L."/>
            <person name="Talag J."/>
            <person name="Goicoechea J."/>
            <person name="Angelova A."/>
            <person name="Jetty R."/>
            <person name="Kudrna D."/>
            <person name="Golser W."/>
            <person name="Rivera L."/>
            <person name="Zhang J."/>
            <person name="Wing R."/>
        </authorList>
    </citation>
    <scope>NUCLEOTIDE SEQUENCE</scope>
</reference>
<dbReference type="PANTHER" id="PTHR34838:SF3">
    <property type="entry name" value="OS08G0142100 PROTEIN"/>
    <property type="match status" value="1"/>
</dbReference>
<organism evidence="2 3">
    <name type="scientific">Leersia perrieri</name>
    <dbReference type="NCBI Taxonomy" id="77586"/>
    <lineage>
        <taxon>Eukaryota</taxon>
        <taxon>Viridiplantae</taxon>
        <taxon>Streptophyta</taxon>
        <taxon>Embryophyta</taxon>
        <taxon>Tracheophyta</taxon>
        <taxon>Spermatophyta</taxon>
        <taxon>Magnoliopsida</taxon>
        <taxon>Liliopsida</taxon>
        <taxon>Poales</taxon>
        <taxon>Poaceae</taxon>
        <taxon>BOP clade</taxon>
        <taxon>Oryzoideae</taxon>
        <taxon>Oryzeae</taxon>
        <taxon>Oryzinae</taxon>
        <taxon>Leersia</taxon>
    </lineage>
</organism>
<dbReference type="SUPFAM" id="SSF101148">
    <property type="entry name" value="Plant invertase/pectin methylesterase inhibitor"/>
    <property type="match status" value="1"/>
</dbReference>
<dbReference type="AlphaFoldDB" id="A0A0D9X4A1"/>
<evidence type="ECO:0008006" key="4">
    <source>
        <dbReference type="Google" id="ProtNLM"/>
    </source>
</evidence>
<dbReference type="Proteomes" id="UP000032180">
    <property type="component" value="Chromosome 8"/>
</dbReference>
<dbReference type="InterPro" id="IPR035513">
    <property type="entry name" value="Invertase/methylesterase_inhib"/>
</dbReference>
<dbReference type="EnsemblPlants" id="LPERR08G02680.1">
    <property type="protein sequence ID" value="LPERR08G02680.1"/>
    <property type="gene ID" value="LPERR08G02680"/>
</dbReference>
<dbReference type="Gramene" id="LPERR08G02680.1">
    <property type="protein sequence ID" value="LPERR08G02680.1"/>
    <property type="gene ID" value="LPERR08G02680"/>
</dbReference>
<evidence type="ECO:0000313" key="2">
    <source>
        <dbReference type="EnsemblPlants" id="LPERR08G02680.1"/>
    </source>
</evidence>
<dbReference type="PANTHER" id="PTHR34838">
    <property type="entry name" value="OS08G0142100 PROTEIN-RELATED"/>
    <property type="match status" value="1"/>
</dbReference>
<dbReference type="Gene3D" id="1.20.140.40">
    <property type="entry name" value="Invertase/pectin methylesterase inhibitor family protein"/>
    <property type="match status" value="1"/>
</dbReference>
<evidence type="ECO:0000256" key="1">
    <source>
        <dbReference type="SAM" id="SignalP"/>
    </source>
</evidence>
<protein>
    <recommendedName>
        <fullName evidence="4">Pectinesterase inhibitor domain-containing protein</fullName>
    </recommendedName>
</protein>
<feature type="signal peptide" evidence="1">
    <location>
        <begin position="1"/>
        <end position="26"/>
    </location>
</feature>
<accession>A0A0D9X4A1</accession>